<dbReference type="Gene3D" id="1.25.40.10">
    <property type="entry name" value="Tetratricopeptide repeat domain"/>
    <property type="match status" value="1"/>
</dbReference>
<dbReference type="Gene3D" id="6.10.140.2220">
    <property type="match status" value="1"/>
</dbReference>
<dbReference type="EMBL" id="GDQN01001276">
    <property type="protein sequence ID" value="JAT89778.1"/>
    <property type="molecule type" value="Transcribed_RNA"/>
</dbReference>
<dbReference type="GO" id="GO:0005634">
    <property type="term" value="C:nucleus"/>
    <property type="evidence" value="ECO:0007669"/>
    <property type="project" value="TreeGrafter"/>
</dbReference>
<dbReference type="SUPFAM" id="SSF82199">
    <property type="entry name" value="SET domain"/>
    <property type="match status" value="1"/>
</dbReference>
<dbReference type="Gene3D" id="1.25.40.970">
    <property type="match status" value="1"/>
</dbReference>
<dbReference type="OrthoDB" id="265717at2759"/>
<evidence type="ECO:0000313" key="6">
    <source>
        <dbReference type="EMBL" id="JAT89778.1"/>
    </source>
</evidence>
<dbReference type="SUPFAM" id="SSF144232">
    <property type="entry name" value="HIT/MYND zinc finger-like"/>
    <property type="match status" value="1"/>
</dbReference>
<proteinExistence type="predicted"/>
<dbReference type="InterPro" id="IPR011990">
    <property type="entry name" value="TPR-like_helical_dom_sf"/>
</dbReference>
<dbReference type="Gene3D" id="2.170.270.10">
    <property type="entry name" value="SET domain"/>
    <property type="match status" value="1"/>
</dbReference>
<dbReference type="GO" id="GO:0008270">
    <property type="term" value="F:zinc ion binding"/>
    <property type="evidence" value="ECO:0007669"/>
    <property type="project" value="UniProtKB-KW"/>
</dbReference>
<evidence type="ECO:0000256" key="1">
    <source>
        <dbReference type="ARBA" id="ARBA00022723"/>
    </source>
</evidence>
<accession>A0A1E1WS13</accession>
<keyword evidence="2 4" id="KW-0863">Zinc-finger</keyword>
<organism evidence="6">
    <name type="scientific">Pectinophora gossypiella</name>
    <name type="common">Cotton pink bollworm</name>
    <name type="synonym">Depressaria gossypiella</name>
    <dbReference type="NCBI Taxonomy" id="13191"/>
    <lineage>
        <taxon>Eukaryota</taxon>
        <taxon>Metazoa</taxon>
        <taxon>Ecdysozoa</taxon>
        <taxon>Arthropoda</taxon>
        <taxon>Hexapoda</taxon>
        <taxon>Insecta</taxon>
        <taxon>Pterygota</taxon>
        <taxon>Neoptera</taxon>
        <taxon>Endopterygota</taxon>
        <taxon>Lepidoptera</taxon>
        <taxon>Glossata</taxon>
        <taxon>Ditrysia</taxon>
        <taxon>Gelechioidea</taxon>
        <taxon>Gelechiidae</taxon>
        <taxon>Apatetrinae</taxon>
        <taxon>Pectinophora</taxon>
    </lineage>
</organism>
<dbReference type="PROSITE" id="PS01360">
    <property type="entry name" value="ZF_MYND_1"/>
    <property type="match status" value="1"/>
</dbReference>
<evidence type="ECO:0000259" key="5">
    <source>
        <dbReference type="PROSITE" id="PS50865"/>
    </source>
</evidence>
<dbReference type="Pfam" id="PF01753">
    <property type="entry name" value="zf-MYND"/>
    <property type="match status" value="1"/>
</dbReference>
<dbReference type="InterPro" id="IPR050869">
    <property type="entry name" value="H3K4_H4K5_MeTrfase"/>
</dbReference>
<protein>
    <recommendedName>
        <fullName evidence="5">MYND-type domain-containing protein</fullName>
    </recommendedName>
</protein>
<evidence type="ECO:0000256" key="4">
    <source>
        <dbReference type="PROSITE-ProRule" id="PRU00134"/>
    </source>
</evidence>
<dbReference type="Gene3D" id="1.10.220.160">
    <property type="match status" value="1"/>
</dbReference>
<dbReference type="InterPro" id="IPR046341">
    <property type="entry name" value="SET_dom_sf"/>
</dbReference>
<dbReference type="PANTHER" id="PTHR12197">
    <property type="entry name" value="HISTONE-LYSINE N-METHYLTRANSFERASE SMYD"/>
    <property type="match status" value="1"/>
</dbReference>
<keyword evidence="1" id="KW-0479">Metal-binding</keyword>
<reference evidence="6" key="1">
    <citation type="submission" date="2015-09" db="EMBL/GenBank/DDBJ databases">
        <title>De novo assembly of Pectinophora gossypiella (Pink Bollworm) gut transcriptome.</title>
        <authorList>
            <person name="Tassone E.E."/>
        </authorList>
    </citation>
    <scope>NUCLEOTIDE SEQUENCE</scope>
</reference>
<gene>
    <name evidence="6" type="ORF">g.9458</name>
</gene>
<feature type="domain" description="MYND-type" evidence="5">
    <location>
        <begin position="37"/>
        <end position="74"/>
    </location>
</feature>
<sequence length="488" mass="56405">MKNKYRNTDSSIKAGDLILTEQPFAYVLSSKEKGFRCDNCLEKGKVLKCSGCQFVHYCGRSCQRDAWNDHKWECSNLKRIAPKVIPDGARMLAKIINRLKRSDGNSYRAFYSATSFRMWKDLMSHYSDLKADKKRMDHFTSLCVVLYEFLKDISLPNTVELMGIYGRMVINSFTLLDTDMNSIGTGIYLACSIVDHSCNPNAVATFDGKTISIRAIQDMPCLDWNQIRISYIDLMKSPYDRQTELLKSYYFLCQCDRCMDENQHKVLHAAKCLNSECDNPVKIPWKENCELVRKPEKNDDESEPAQNGDALNDHDELEIKQNGLEQVIHCTECGTKYTENHVNVFIKTMEFTEMHLQNMQETSVAYVDVCKYCLERQEGVLHHLNVMHAQTLDHAFDALIQVQLWELACEYAEKLIPCFKFYYGDRHPLLGLLHLKYGKILLYKTDLQKALAQLKCSQKILKMTHGERHPLYKDQLLPLLTQAMKSVN</sequence>
<keyword evidence="3" id="KW-0862">Zinc</keyword>
<name>A0A1E1WS13_PECGO</name>
<dbReference type="PANTHER" id="PTHR12197:SF251">
    <property type="entry name" value="EG:BACR7C10.4 PROTEIN"/>
    <property type="match status" value="1"/>
</dbReference>
<evidence type="ECO:0000256" key="3">
    <source>
        <dbReference type="ARBA" id="ARBA00022833"/>
    </source>
</evidence>
<dbReference type="AlphaFoldDB" id="A0A1E1WS13"/>
<dbReference type="PROSITE" id="PS50865">
    <property type="entry name" value="ZF_MYND_2"/>
    <property type="match status" value="1"/>
</dbReference>
<dbReference type="InterPro" id="IPR002893">
    <property type="entry name" value="Znf_MYND"/>
</dbReference>
<evidence type="ECO:0000256" key="2">
    <source>
        <dbReference type="ARBA" id="ARBA00022771"/>
    </source>
</evidence>